<proteinExistence type="predicted"/>
<dbReference type="Proteomes" id="UP001497535">
    <property type="component" value="Unassembled WGS sequence"/>
</dbReference>
<evidence type="ECO:0000313" key="1">
    <source>
        <dbReference type="EMBL" id="CAK5090781.1"/>
    </source>
</evidence>
<gene>
    <name evidence="1" type="ORF">MENTE1834_LOCUS38587</name>
</gene>
<sequence>MIVSLFELHGNITKHDSNANIFYTVTLAIDTVSFEIFGLYM</sequence>
<dbReference type="EMBL" id="CAVMJV010000084">
    <property type="protein sequence ID" value="CAK5090781.1"/>
    <property type="molecule type" value="Genomic_DNA"/>
</dbReference>
<reference evidence="1" key="1">
    <citation type="submission" date="2023-11" db="EMBL/GenBank/DDBJ databases">
        <authorList>
            <person name="Poullet M."/>
        </authorList>
    </citation>
    <scope>NUCLEOTIDE SEQUENCE</scope>
    <source>
        <strain evidence="1">E1834</strain>
    </source>
</reference>
<comment type="caution">
    <text evidence="1">The sequence shown here is derived from an EMBL/GenBank/DDBJ whole genome shotgun (WGS) entry which is preliminary data.</text>
</comment>
<organism evidence="1 2">
    <name type="scientific">Meloidogyne enterolobii</name>
    <name type="common">Root-knot nematode worm</name>
    <name type="synonym">Meloidogyne mayaguensis</name>
    <dbReference type="NCBI Taxonomy" id="390850"/>
    <lineage>
        <taxon>Eukaryota</taxon>
        <taxon>Metazoa</taxon>
        <taxon>Ecdysozoa</taxon>
        <taxon>Nematoda</taxon>
        <taxon>Chromadorea</taxon>
        <taxon>Rhabditida</taxon>
        <taxon>Tylenchina</taxon>
        <taxon>Tylenchomorpha</taxon>
        <taxon>Tylenchoidea</taxon>
        <taxon>Meloidogynidae</taxon>
        <taxon>Meloidogyninae</taxon>
        <taxon>Meloidogyne</taxon>
    </lineage>
</organism>
<accession>A0ACB1AKB3</accession>
<name>A0ACB1AKB3_MELEN</name>
<protein>
    <submittedName>
        <fullName evidence="1">Uncharacterized protein</fullName>
    </submittedName>
</protein>
<evidence type="ECO:0000313" key="2">
    <source>
        <dbReference type="Proteomes" id="UP001497535"/>
    </source>
</evidence>
<keyword evidence="2" id="KW-1185">Reference proteome</keyword>